<dbReference type="InterPro" id="IPR019184">
    <property type="entry name" value="Uncharacterised_TM-17"/>
</dbReference>
<evidence type="ECO:0000313" key="7">
    <source>
        <dbReference type="Proteomes" id="UP000663879"/>
    </source>
</evidence>
<keyword evidence="2 5" id="KW-0812">Transmembrane</keyword>
<proteinExistence type="predicted"/>
<evidence type="ECO:0000313" key="6">
    <source>
        <dbReference type="EMBL" id="CAF1132330.1"/>
    </source>
</evidence>
<dbReference type="PANTHER" id="PTHR13531">
    <property type="entry name" value="GEO07735P1-RELATED-RELATED"/>
    <property type="match status" value="1"/>
</dbReference>
<dbReference type="PANTHER" id="PTHR13531:SF6">
    <property type="entry name" value="TMEM (HUMAN TRANSMEMBRANE PROTEIN) HOMOLOG"/>
    <property type="match status" value="1"/>
</dbReference>
<evidence type="ECO:0000256" key="1">
    <source>
        <dbReference type="ARBA" id="ARBA00004141"/>
    </source>
</evidence>
<evidence type="ECO:0000256" key="5">
    <source>
        <dbReference type="SAM" id="Phobius"/>
    </source>
</evidence>
<feature type="transmembrane region" description="Helical" evidence="5">
    <location>
        <begin position="124"/>
        <end position="147"/>
    </location>
</feature>
<organism evidence="6 7">
    <name type="scientific">Brachionus calyciflorus</name>
    <dbReference type="NCBI Taxonomy" id="104777"/>
    <lineage>
        <taxon>Eukaryota</taxon>
        <taxon>Metazoa</taxon>
        <taxon>Spiralia</taxon>
        <taxon>Gnathifera</taxon>
        <taxon>Rotifera</taxon>
        <taxon>Eurotatoria</taxon>
        <taxon>Monogononta</taxon>
        <taxon>Pseudotrocha</taxon>
        <taxon>Ploima</taxon>
        <taxon>Brachionidae</taxon>
        <taxon>Brachionus</taxon>
    </lineage>
</organism>
<accession>A0A814RD21</accession>
<dbReference type="OrthoDB" id="311720at2759"/>
<dbReference type="Pfam" id="PF09799">
    <property type="entry name" value="Transmemb_17"/>
    <property type="match status" value="1"/>
</dbReference>
<dbReference type="EMBL" id="CAJNOC010009735">
    <property type="protein sequence ID" value="CAF1132330.1"/>
    <property type="molecule type" value="Genomic_DNA"/>
</dbReference>
<evidence type="ECO:0000256" key="4">
    <source>
        <dbReference type="ARBA" id="ARBA00023136"/>
    </source>
</evidence>
<dbReference type="Proteomes" id="UP000663879">
    <property type="component" value="Unassembled WGS sequence"/>
</dbReference>
<keyword evidence="7" id="KW-1185">Reference proteome</keyword>
<evidence type="ECO:0000256" key="2">
    <source>
        <dbReference type="ARBA" id="ARBA00022692"/>
    </source>
</evidence>
<reference evidence="6" key="1">
    <citation type="submission" date="2021-02" db="EMBL/GenBank/DDBJ databases">
        <authorList>
            <person name="Nowell W R."/>
        </authorList>
    </citation>
    <scope>NUCLEOTIDE SEQUENCE</scope>
    <source>
        <strain evidence="6">Ploen Becks lab</strain>
    </source>
</reference>
<name>A0A814RD21_9BILA</name>
<evidence type="ECO:0000256" key="3">
    <source>
        <dbReference type="ARBA" id="ARBA00022989"/>
    </source>
</evidence>
<keyword evidence="4 5" id="KW-0472">Membrane</keyword>
<comment type="subcellular location">
    <subcellularLocation>
        <location evidence="1">Membrane</location>
        <topology evidence="1">Multi-pass membrane protein</topology>
    </subcellularLocation>
</comment>
<dbReference type="GO" id="GO:1905515">
    <property type="term" value="P:non-motile cilium assembly"/>
    <property type="evidence" value="ECO:0007669"/>
    <property type="project" value="TreeGrafter"/>
</dbReference>
<gene>
    <name evidence="6" type="ORF">OXX778_LOCUS22530</name>
</gene>
<dbReference type="AlphaFoldDB" id="A0A814RD21"/>
<feature type="transmembrane region" description="Helical" evidence="5">
    <location>
        <begin position="53"/>
        <end position="75"/>
    </location>
</feature>
<dbReference type="GO" id="GO:0035869">
    <property type="term" value="C:ciliary transition zone"/>
    <property type="evidence" value="ECO:0007669"/>
    <property type="project" value="TreeGrafter"/>
</dbReference>
<feature type="transmembrane region" description="Helical" evidence="5">
    <location>
        <begin position="167"/>
        <end position="189"/>
    </location>
</feature>
<sequence>MDKNIKNPDFQSRLLNGLTKYASKPLGFEKMFREEETLKKREVEYASSLPLQIILYFNAYFSIVWAIGTSFLWPILGFSSTEDTRVWIILILFSFILLVIFEIIRLYIGYVGNLSERVPELTGFWLLTLMIELPLSCFLIAIVWVPLGTGDIKLVIAEKIPMQFALQIFHTFFVFLEVIFGFIALRVLARYQISRFHYKQFEKYEDKVEKDQDWINDLDKNNHIKMQSFDFEEKKKY</sequence>
<comment type="caution">
    <text evidence="6">The sequence shown here is derived from an EMBL/GenBank/DDBJ whole genome shotgun (WGS) entry which is preliminary data.</text>
</comment>
<protein>
    <recommendedName>
        <fullName evidence="8">Transmembrane protein 17</fullName>
    </recommendedName>
</protein>
<evidence type="ECO:0008006" key="8">
    <source>
        <dbReference type="Google" id="ProtNLM"/>
    </source>
</evidence>
<dbReference type="GO" id="GO:0016020">
    <property type="term" value="C:membrane"/>
    <property type="evidence" value="ECO:0007669"/>
    <property type="project" value="UniProtKB-SubCell"/>
</dbReference>
<keyword evidence="3 5" id="KW-1133">Transmembrane helix</keyword>
<feature type="transmembrane region" description="Helical" evidence="5">
    <location>
        <begin position="87"/>
        <end position="112"/>
    </location>
</feature>